<name>A0A495BMC7_VOGIN</name>
<evidence type="ECO:0000256" key="3">
    <source>
        <dbReference type="ARBA" id="ARBA00022759"/>
    </source>
</evidence>
<dbReference type="NCBIfam" id="TIGR00255">
    <property type="entry name" value="YicC/YloC family endoribonuclease"/>
    <property type="match status" value="1"/>
</dbReference>
<dbReference type="Pfam" id="PF03755">
    <property type="entry name" value="YicC-like_N"/>
    <property type="match status" value="1"/>
</dbReference>
<evidence type="ECO:0000256" key="2">
    <source>
        <dbReference type="ARBA" id="ARBA00022722"/>
    </source>
</evidence>
<dbReference type="RefSeq" id="WP_120809281.1">
    <property type="nucleotide sequence ID" value="NZ_RBID01000002.1"/>
</dbReference>
<dbReference type="GO" id="GO:0016787">
    <property type="term" value="F:hydrolase activity"/>
    <property type="evidence" value="ECO:0007669"/>
    <property type="project" value="UniProtKB-KW"/>
</dbReference>
<reference evidence="8 9" key="1">
    <citation type="submission" date="2018-10" db="EMBL/GenBank/DDBJ databases">
        <title>Genomic Encyclopedia of Type Strains, Phase IV (KMG-IV): sequencing the most valuable type-strain genomes for metagenomic binning, comparative biology and taxonomic classification.</title>
        <authorList>
            <person name="Goeker M."/>
        </authorList>
    </citation>
    <scope>NUCLEOTIDE SEQUENCE [LARGE SCALE GENOMIC DNA]</scope>
    <source>
        <strain evidence="8 9">DSM 3303</strain>
    </source>
</reference>
<dbReference type="EMBL" id="RBID01000002">
    <property type="protein sequence ID" value="RKQ62110.1"/>
    <property type="molecule type" value="Genomic_DNA"/>
</dbReference>
<keyword evidence="2" id="KW-0540">Nuclease</keyword>
<comment type="similarity">
    <text evidence="5">Belongs to the YicC/YloC family.</text>
</comment>
<proteinExistence type="inferred from homology"/>
<evidence type="ECO:0000259" key="6">
    <source>
        <dbReference type="Pfam" id="PF03755"/>
    </source>
</evidence>
<evidence type="ECO:0000313" key="8">
    <source>
        <dbReference type="EMBL" id="RKQ62110.1"/>
    </source>
</evidence>
<evidence type="ECO:0000313" key="9">
    <source>
        <dbReference type="Proteomes" id="UP000279384"/>
    </source>
</evidence>
<evidence type="ECO:0000259" key="7">
    <source>
        <dbReference type="Pfam" id="PF08340"/>
    </source>
</evidence>
<protein>
    <submittedName>
        <fullName evidence="8">Uncharacterized protein (TIGR00255 family)</fullName>
    </submittedName>
</protein>
<comment type="cofactor">
    <cofactor evidence="1">
        <name>a divalent metal cation</name>
        <dbReference type="ChEBI" id="CHEBI:60240"/>
    </cofactor>
</comment>
<keyword evidence="4" id="KW-0378">Hydrolase</keyword>
<dbReference type="InterPro" id="IPR013551">
    <property type="entry name" value="YicC-like_C"/>
</dbReference>
<evidence type="ECO:0000256" key="4">
    <source>
        <dbReference type="ARBA" id="ARBA00022801"/>
    </source>
</evidence>
<dbReference type="PANTHER" id="PTHR30636">
    <property type="entry name" value="UPF0701 PROTEIN YICC"/>
    <property type="match status" value="1"/>
</dbReference>
<dbReference type="Pfam" id="PF08340">
    <property type="entry name" value="YicC-like_C"/>
    <property type="match status" value="1"/>
</dbReference>
<organism evidence="8 9">
    <name type="scientific">Vogesella indigofera</name>
    <name type="common">Pseudomonas indigofera</name>
    <dbReference type="NCBI Taxonomy" id="45465"/>
    <lineage>
        <taxon>Bacteria</taxon>
        <taxon>Pseudomonadati</taxon>
        <taxon>Pseudomonadota</taxon>
        <taxon>Betaproteobacteria</taxon>
        <taxon>Neisseriales</taxon>
        <taxon>Chromobacteriaceae</taxon>
        <taxon>Vogesella</taxon>
    </lineage>
</organism>
<comment type="caution">
    <text evidence="8">The sequence shown here is derived from an EMBL/GenBank/DDBJ whole genome shotgun (WGS) entry which is preliminary data.</text>
</comment>
<evidence type="ECO:0000256" key="1">
    <source>
        <dbReference type="ARBA" id="ARBA00001968"/>
    </source>
</evidence>
<sequence length="288" mass="32615">MILSMTGFASATRDFPGGLLSIELRAVNHRYLDVQMRLPEELRVIEAQMRELIAGRVTRGKVECRVGISQNDNDNQQLELNPDMVQRLLAISNQVKAIAPQMRELGMGELLRWPGVLKSNPLPPEVLQQLCLDGLKVVLEDFRATRGREGEKLAQVLRDRLESMAQIISDIKPRLPLILDAYRAKLSARLQEALGNVDDDRIKQEFALFAQKIDVDEELERLSTHLSEIRRILKTGGQVGKRLDFLMQELNREANTLGSKSVATETTQASVELKVLIEQMREQIQNVE</sequence>
<dbReference type="PANTHER" id="PTHR30636:SF3">
    <property type="entry name" value="UPF0701 PROTEIN YICC"/>
    <property type="match status" value="1"/>
</dbReference>
<dbReference type="InterPro" id="IPR013527">
    <property type="entry name" value="YicC-like_N"/>
</dbReference>
<dbReference type="InterPro" id="IPR005229">
    <property type="entry name" value="YicC/YloC-like"/>
</dbReference>
<accession>A0A495BMC7</accession>
<feature type="domain" description="Endoribonuclease YicC-like N-terminal" evidence="6">
    <location>
        <begin position="2"/>
        <end position="154"/>
    </location>
</feature>
<feature type="domain" description="Endoribonuclease YicC-like C-terminal" evidence="7">
    <location>
        <begin position="172"/>
        <end position="288"/>
    </location>
</feature>
<evidence type="ECO:0000256" key="5">
    <source>
        <dbReference type="ARBA" id="ARBA00035648"/>
    </source>
</evidence>
<dbReference type="GO" id="GO:0004521">
    <property type="term" value="F:RNA endonuclease activity"/>
    <property type="evidence" value="ECO:0007669"/>
    <property type="project" value="InterPro"/>
</dbReference>
<keyword evidence="3" id="KW-0255">Endonuclease</keyword>
<dbReference type="Proteomes" id="UP000279384">
    <property type="component" value="Unassembled WGS sequence"/>
</dbReference>
<dbReference type="AlphaFoldDB" id="A0A495BMC7"/>
<gene>
    <name evidence="8" type="ORF">C8E02_0166</name>
</gene>